<reference evidence="9" key="1">
    <citation type="journal article" date="2020" name="bioRxiv">
        <title>Comparative genomics of Chlamydomonas.</title>
        <authorList>
            <person name="Craig R.J."/>
            <person name="Hasan A.R."/>
            <person name="Ness R.W."/>
            <person name="Keightley P.D."/>
        </authorList>
    </citation>
    <scope>NUCLEOTIDE SEQUENCE</scope>
    <source>
        <strain evidence="9">CCAP 11/70</strain>
    </source>
</reference>
<dbReference type="OrthoDB" id="545321at2759"/>
<dbReference type="InterPro" id="IPR017441">
    <property type="entry name" value="Protein_kinase_ATP_BS"/>
</dbReference>
<keyword evidence="2 5" id="KW-0547">Nucleotide-binding</keyword>
<dbReference type="GO" id="GO:0005524">
    <property type="term" value="F:ATP binding"/>
    <property type="evidence" value="ECO:0007669"/>
    <property type="project" value="UniProtKB-UniRule"/>
</dbReference>
<accession>A0A835Y119</accession>
<dbReference type="Proteomes" id="UP000612055">
    <property type="component" value="Unassembled WGS sequence"/>
</dbReference>
<evidence type="ECO:0000256" key="3">
    <source>
        <dbReference type="ARBA" id="ARBA00022777"/>
    </source>
</evidence>
<evidence type="ECO:0000256" key="1">
    <source>
        <dbReference type="ARBA" id="ARBA00022679"/>
    </source>
</evidence>
<sequence>MDTTQPAFEPEPAQAPTGASPLPSPCPACTAVLDSWEDWTEEHEAPVAEVCSLESAGSVAVLAEPVSVPADVDNNAERATSSADASTSDGVPSGVPLDAAAKQYIADHGLAVLEFSRDKCLGKGAFGRAYLVQVPLPDGSRIPAVLKRMRATTSPAMVAAEVEALSRLRGCAGCVQLLAHGEHNFRQALLLEYCPGGTLADRLDKAAWRAGYPFTSQLILPVPALRELAAQLFTALANVHAAGLVHQDIKPANLLYAESGELRIADFGTAAARLDNGLYDTTGAGSLLYMAPEVITSRKLKPTHPITDKADVYSAGATLLDAAWLYHDCTRHWGFTHGPSTTTIAPFMPESLLHFLRTLLHEDPQKRPSARDALESDWMCGCNE</sequence>
<dbReference type="InterPro" id="IPR000719">
    <property type="entry name" value="Prot_kinase_dom"/>
</dbReference>
<dbReference type="AlphaFoldDB" id="A0A835Y119"/>
<evidence type="ECO:0000313" key="9">
    <source>
        <dbReference type="EMBL" id="KAG2492698.1"/>
    </source>
</evidence>
<evidence type="ECO:0000256" key="7">
    <source>
        <dbReference type="SAM" id="MobiDB-lite"/>
    </source>
</evidence>
<feature type="region of interest" description="Disordered" evidence="7">
    <location>
        <begin position="1"/>
        <end position="27"/>
    </location>
</feature>
<organism evidence="9 10">
    <name type="scientific">Edaphochlamys debaryana</name>
    <dbReference type="NCBI Taxonomy" id="47281"/>
    <lineage>
        <taxon>Eukaryota</taxon>
        <taxon>Viridiplantae</taxon>
        <taxon>Chlorophyta</taxon>
        <taxon>core chlorophytes</taxon>
        <taxon>Chlorophyceae</taxon>
        <taxon>CS clade</taxon>
        <taxon>Chlamydomonadales</taxon>
        <taxon>Chlamydomonadales incertae sedis</taxon>
        <taxon>Edaphochlamys</taxon>
    </lineage>
</organism>
<feature type="domain" description="Protein kinase" evidence="8">
    <location>
        <begin position="115"/>
        <end position="379"/>
    </location>
</feature>
<dbReference type="Gene3D" id="1.10.510.10">
    <property type="entry name" value="Transferase(Phosphotransferase) domain 1"/>
    <property type="match status" value="1"/>
</dbReference>
<dbReference type="EMBL" id="JAEHOE010000043">
    <property type="protein sequence ID" value="KAG2492698.1"/>
    <property type="molecule type" value="Genomic_DNA"/>
</dbReference>
<gene>
    <name evidence="9" type="ORF">HYH03_009111</name>
</gene>
<feature type="compositionally biased region" description="Low complexity" evidence="7">
    <location>
        <begin position="1"/>
        <end position="16"/>
    </location>
</feature>
<keyword evidence="3" id="KW-0418">Kinase</keyword>
<dbReference type="CDD" id="cd14014">
    <property type="entry name" value="STKc_PknB_like"/>
    <property type="match status" value="1"/>
</dbReference>
<dbReference type="PROSITE" id="PS50011">
    <property type="entry name" value="PROTEIN_KINASE_DOM"/>
    <property type="match status" value="1"/>
</dbReference>
<dbReference type="InterPro" id="IPR011009">
    <property type="entry name" value="Kinase-like_dom_sf"/>
</dbReference>
<evidence type="ECO:0000256" key="5">
    <source>
        <dbReference type="PROSITE-ProRule" id="PRU10141"/>
    </source>
</evidence>
<dbReference type="GO" id="GO:0005737">
    <property type="term" value="C:cytoplasm"/>
    <property type="evidence" value="ECO:0007669"/>
    <property type="project" value="TreeGrafter"/>
</dbReference>
<comment type="caution">
    <text evidence="9">The sequence shown here is derived from an EMBL/GenBank/DDBJ whole genome shotgun (WGS) entry which is preliminary data.</text>
</comment>
<dbReference type="InterPro" id="IPR053235">
    <property type="entry name" value="Ser_Thr_kinase"/>
</dbReference>
<keyword evidence="4 5" id="KW-0067">ATP-binding</keyword>
<keyword evidence="1" id="KW-0808">Transferase</keyword>
<dbReference type="PROSITE" id="PS00107">
    <property type="entry name" value="PROTEIN_KINASE_ATP"/>
    <property type="match status" value="1"/>
</dbReference>
<name>A0A835Y119_9CHLO</name>
<dbReference type="GO" id="GO:0004674">
    <property type="term" value="F:protein serine/threonine kinase activity"/>
    <property type="evidence" value="ECO:0007669"/>
    <property type="project" value="UniProtKB-KW"/>
</dbReference>
<evidence type="ECO:0000313" key="10">
    <source>
        <dbReference type="Proteomes" id="UP000612055"/>
    </source>
</evidence>
<protein>
    <recommendedName>
        <fullName evidence="8">Protein kinase domain-containing protein</fullName>
    </recommendedName>
</protein>
<keyword evidence="10" id="KW-1185">Reference proteome</keyword>
<proteinExistence type="inferred from homology"/>
<evidence type="ECO:0000259" key="8">
    <source>
        <dbReference type="PROSITE" id="PS50011"/>
    </source>
</evidence>
<evidence type="ECO:0000256" key="6">
    <source>
        <dbReference type="RuleBase" id="RU000304"/>
    </source>
</evidence>
<evidence type="ECO:0000256" key="2">
    <source>
        <dbReference type="ARBA" id="ARBA00022741"/>
    </source>
</evidence>
<dbReference type="SUPFAM" id="SSF56112">
    <property type="entry name" value="Protein kinase-like (PK-like)"/>
    <property type="match status" value="1"/>
</dbReference>
<dbReference type="Pfam" id="PF00069">
    <property type="entry name" value="Pkinase"/>
    <property type="match status" value="1"/>
</dbReference>
<feature type="binding site" evidence="5">
    <location>
        <position position="147"/>
    </location>
    <ligand>
        <name>ATP</name>
        <dbReference type="ChEBI" id="CHEBI:30616"/>
    </ligand>
</feature>
<comment type="similarity">
    <text evidence="6">Belongs to the protein kinase superfamily.</text>
</comment>
<evidence type="ECO:0000256" key="4">
    <source>
        <dbReference type="ARBA" id="ARBA00022840"/>
    </source>
</evidence>
<dbReference type="SMART" id="SM00220">
    <property type="entry name" value="S_TKc"/>
    <property type="match status" value="1"/>
</dbReference>
<dbReference type="PANTHER" id="PTHR24361">
    <property type="entry name" value="MITOGEN-ACTIVATED KINASE KINASE KINASE"/>
    <property type="match status" value="1"/>
</dbReference>
<dbReference type="PROSITE" id="PS00108">
    <property type="entry name" value="PROTEIN_KINASE_ST"/>
    <property type="match status" value="1"/>
</dbReference>
<keyword evidence="6" id="KW-0723">Serine/threonine-protein kinase</keyword>
<dbReference type="InterPro" id="IPR008271">
    <property type="entry name" value="Ser/Thr_kinase_AS"/>
</dbReference>